<dbReference type="STRING" id="311180.SAMN04488050_1223"/>
<dbReference type="RefSeq" id="WP_092430957.1">
    <property type="nucleotide sequence ID" value="NZ_FNCL01000025.1"/>
</dbReference>
<feature type="compositionally biased region" description="Basic and acidic residues" evidence="1">
    <location>
        <begin position="153"/>
        <end position="176"/>
    </location>
</feature>
<protein>
    <recommendedName>
        <fullName evidence="4">Type II toxin-antitoxin system PemK/MazF family toxin</fullName>
    </recommendedName>
</protein>
<evidence type="ECO:0000313" key="3">
    <source>
        <dbReference type="Proteomes" id="UP000199392"/>
    </source>
</evidence>
<accession>A0A1I6WHC9</accession>
<dbReference type="Proteomes" id="UP000199392">
    <property type="component" value="Unassembled WGS sequence"/>
</dbReference>
<keyword evidence="3" id="KW-1185">Reference proteome</keyword>
<feature type="region of interest" description="Disordered" evidence="1">
    <location>
        <begin position="153"/>
        <end position="191"/>
    </location>
</feature>
<proteinExistence type="predicted"/>
<dbReference type="AlphaFoldDB" id="A0A1I6WHC9"/>
<feature type="compositionally biased region" description="Basic residues" evidence="1">
    <location>
        <begin position="181"/>
        <end position="191"/>
    </location>
</feature>
<dbReference type="EMBL" id="FOZW01000022">
    <property type="protein sequence ID" value="SFT25390.1"/>
    <property type="molecule type" value="Genomic_DNA"/>
</dbReference>
<dbReference type="OrthoDB" id="8442627at2"/>
<reference evidence="3" key="1">
    <citation type="submission" date="2016-10" db="EMBL/GenBank/DDBJ databases">
        <authorList>
            <person name="Varghese N."/>
            <person name="Submissions S."/>
        </authorList>
    </citation>
    <scope>NUCLEOTIDE SEQUENCE [LARGE SCALE GENOMIC DNA]</scope>
    <source>
        <strain evidence="3">DSM 26894</strain>
    </source>
</reference>
<evidence type="ECO:0000313" key="2">
    <source>
        <dbReference type="EMBL" id="SFT25390.1"/>
    </source>
</evidence>
<evidence type="ECO:0008006" key="4">
    <source>
        <dbReference type="Google" id="ProtNLM"/>
    </source>
</evidence>
<name>A0A1I6WHC9_9RHOB</name>
<sequence>MFHPYRAFDGIPIWQAELHRGDVVLFRFPLAETPSDGDEETTPKLRPCLVLDVHERLGRRTATIAYGTSAQTRANQGYNIIAASKSGMETAGLDRPTRFVGIRRITVGLDHSGFEPAEGAASPIIGFLDADLSERMNAVRGRIQAEADIAREMRRERREEQRRWQQEERDFLERNRALHAASKKTKGHAHD</sequence>
<gene>
    <name evidence="2" type="ORF">SAMN04488050_1223</name>
</gene>
<organism evidence="2 3">
    <name type="scientific">Alloyangia pacifica</name>
    <dbReference type="NCBI Taxonomy" id="311180"/>
    <lineage>
        <taxon>Bacteria</taxon>
        <taxon>Pseudomonadati</taxon>
        <taxon>Pseudomonadota</taxon>
        <taxon>Alphaproteobacteria</taxon>
        <taxon>Rhodobacterales</taxon>
        <taxon>Roseobacteraceae</taxon>
        <taxon>Alloyangia</taxon>
    </lineage>
</organism>
<evidence type="ECO:0000256" key="1">
    <source>
        <dbReference type="SAM" id="MobiDB-lite"/>
    </source>
</evidence>